<reference evidence="3" key="1">
    <citation type="journal article" date="2019" name="Int. J. Syst. Evol. Microbiol.">
        <title>The Global Catalogue of Microorganisms (GCM) 10K type strain sequencing project: providing services to taxonomists for standard genome sequencing and annotation.</title>
        <authorList>
            <consortium name="The Broad Institute Genomics Platform"/>
            <consortium name="The Broad Institute Genome Sequencing Center for Infectious Disease"/>
            <person name="Wu L."/>
            <person name="Ma J."/>
        </authorList>
    </citation>
    <scope>NUCLEOTIDE SEQUENCE [LARGE SCALE GENOMIC DNA]</scope>
    <source>
        <strain evidence="3">CCM 8904</strain>
    </source>
</reference>
<organism evidence="2 3">
    <name type="scientific">Loigolactobacillus jiayinensis</name>
    <dbReference type="NCBI Taxonomy" id="2486016"/>
    <lineage>
        <taxon>Bacteria</taxon>
        <taxon>Bacillati</taxon>
        <taxon>Bacillota</taxon>
        <taxon>Bacilli</taxon>
        <taxon>Lactobacillales</taxon>
        <taxon>Lactobacillaceae</taxon>
        <taxon>Loigolactobacillus</taxon>
    </lineage>
</organism>
<gene>
    <name evidence="2" type="ORF">ACFQGP_03770</name>
</gene>
<comment type="caution">
    <text evidence="2">The sequence shown here is derived from an EMBL/GenBank/DDBJ whole genome shotgun (WGS) entry which is preliminary data.</text>
</comment>
<dbReference type="Pfam" id="PF12645">
    <property type="entry name" value="HTH_16"/>
    <property type="match status" value="1"/>
</dbReference>
<name>A0ABW1RD60_9LACO</name>
<dbReference type="InterPro" id="IPR024760">
    <property type="entry name" value="HTH_dom_conjug_TS-like"/>
</dbReference>
<evidence type="ECO:0000313" key="3">
    <source>
        <dbReference type="Proteomes" id="UP001596289"/>
    </source>
</evidence>
<dbReference type="Proteomes" id="UP001596289">
    <property type="component" value="Unassembled WGS sequence"/>
</dbReference>
<evidence type="ECO:0000313" key="2">
    <source>
        <dbReference type="EMBL" id="MFC6169693.1"/>
    </source>
</evidence>
<dbReference type="RefSeq" id="WP_125553120.1">
    <property type="nucleotide sequence ID" value="NZ_JBHSSL010000023.1"/>
</dbReference>
<dbReference type="EMBL" id="JBHSSL010000023">
    <property type="protein sequence ID" value="MFC6169693.1"/>
    <property type="molecule type" value="Genomic_DNA"/>
</dbReference>
<evidence type="ECO:0000259" key="1">
    <source>
        <dbReference type="Pfam" id="PF12645"/>
    </source>
</evidence>
<feature type="domain" description="Helix-turn-helix conjugative transposon-like" evidence="1">
    <location>
        <begin position="8"/>
        <end position="63"/>
    </location>
</feature>
<keyword evidence="3" id="KW-1185">Reference proteome</keyword>
<sequence>MKEDNLVPIIRAAQNGDRFAMADLLMRFDYLCIRQAKYGHGYFNEDYYQDLKEHLIVVIYKFNVDQHLNK</sequence>
<proteinExistence type="predicted"/>
<accession>A0ABW1RD60</accession>
<protein>
    <submittedName>
        <fullName evidence="2">Helix-turn-helix domain-containing protein</fullName>
    </submittedName>
</protein>